<dbReference type="InterPro" id="IPR013325">
    <property type="entry name" value="RNA_pol_sigma_r2"/>
</dbReference>
<keyword evidence="5" id="KW-0804">Transcription</keyword>
<sequence>MDTQAELAAHFDHSRKRLRNIAYRMLGSADEADDATQEAWLRASSAYTSAVGNVQAWLTTIVARICLDMLRSRQRRREDYTDLGELDQLAPPSDVADPEDEAVLADSVGLALLVVLDTLTPAERVAFVLHDLFAVPFGEIAGIVERTPSAAKKLASRARQRVHGNTGVPPADFARRRKVVEAFLAASRAGDLEGLMAVLAPDVVRRGDRVALPAQEELEVRGARRIAEETLTNSGRAHFAEPILVGGELGIVVAPRGRLRLVLLLGIDDDRITSVEVIGEPERLRELDLALPGHPDS</sequence>
<dbReference type="InterPro" id="IPR036388">
    <property type="entry name" value="WH-like_DNA-bd_sf"/>
</dbReference>
<dbReference type="PANTHER" id="PTHR30173:SF43">
    <property type="entry name" value="ECF RNA POLYMERASE SIGMA FACTOR SIGI-RELATED"/>
    <property type="match status" value="1"/>
</dbReference>
<dbReference type="RefSeq" id="WP_080039580.1">
    <property type="nucleotide sequence ID" value="NZ_CP017717.1"/>
</dbReference>
<dbReference type="InterPro" id="IPR013324">
    <property type="entry name" value="RNA_pol_sigma_r3/r4-like"/>
</dbReference>
<keyword evidence="4" id="KW-0731">Sigma factor</keyword>
<evidence type="ECO:0000256" key="3">
    <source>
        <dbReference type="ARBA" id="ARBA00023015"/>
    </source>
</evidence>
<evidence type="ECO:0000256" key="2">
    <source>
        <dbReference type="ARBA" id="ARBA00011344"/>
    </source>
</evidence>
<evidence type="ECO:0000259" key="6">
    <source>
        <dbReference type="Pfam" id="PF04542"/>
    </source>
</evidence>
<dbReference type="GO" id="GO:0016987">
    <property type="term" value="F:sigma factor activity"/>
    <property type="evidence" value="ECO:0007669"/>
    <property type="project" value="UniProtKB-KW"/>
</dbReference>
<evidence type="ECO:0000313" key="8">
    <source>
        <dbReference type="EMBL" id="AQZ63403.1"/>
    </source>
</evidence>
<evidence type="ECO:0000256" key="4">
    <source>
        <dbReference type="ARBA" id="ARBA00023082"/>
    </source>
</evidence>
<keyword evidence="3" id="KW-0805">Transcription regulation</keyword>
<comment type="subunit">
    <text evidence="2">Interacts transiently with the RNA polymerase catalytic core formed by RpoA, RpoB, RpoC and RpoZ (2 alpha, 1 beta, 1 beta' and 1 omega subunit) to form the RNA polymerase holoenzyme that can initiate transcription.</text>
</comment>
<proteinExistence type="inferred from homology"/>
<dbReference type="InterPro" id="IPR032710">
    <property type="entry name" value="NTF2-like_dom_sf"/>
</dbReference>
<protein>
    <submittedName>
        <fullName evidence="8">RNA polymerase subunit sigma-70</fullName>
    </submittedName>
</protein>
<accession>A0A1U9ZZL0</accession>
<dbReference type="InterPro" id="IPR007627">
    <property type="entry name" value="RNA_pol_sigma70_r2"/>
</dbReference>
<dbReference type="Pfam" id="PF04542">
    <property type="entry name" value="Sigma70_r2"/>
    <property type="match status" value="1"/>
</dbReference>
<dbReference type="SUPFAM" id="SSF54427">
    <property type="entry name" value="NTF2-like"/>
    <property type="match status" value="1"/>
</dbReference>
<comment type="similarity">
    <text evidence="1">Belongs to the sigma-70 factor family. ECF subfamily.</text>
</comment>
<dbReference type="GO" id="GO:0003677">
    <property type="term" value="F:DNA binding"/>
    <property type="evidence" value="ECO:0007669"/>
    <property type="project" value="InterPro"/>
</dbReference>
<evidence type="ECO:0000256" key="5">
    <source>
        <dbReference type="ARBA" id="ARBA00023163"/>
    </source>
</evidence>
<dbReference type="Pfam" id="PF08281">
    <property type="entry name" value="Sigma70_r4_2"/>
    <property type="match status" value="1"/>
</dbReference>
<keyword evidence="9" id="KW-1185">Reference proteome</keyword>
<dbReference type="Proteomes" id="UP000190797">
    <property type="component" value="Chromosome"/>
</dbReference>
<dbReference type="SUPFAM" id="SSF88946">
    <property type="entry name" value="Sigma2 domain of RNA polymerase sigma factors"/>
    <property type="match status" value="1"/>
</dbReference>
<dbReference type="InterPro" id="IPR052704">
    <property type="entry name" value="ECF_Sigma-70_Domain"/>
</dbReference>
<dbReference type="EMBL" id="CP017717">
    <property type="protein sequence ID" value="AQZ63403.1"/>
    <property type="molecule type" value="Genomic_DNA"/>
</dbReference>
<feature type="domain" description="RNA polymerase sigma factor 70 region 4 type 2" evidence="7">
    <location>
        <begin position="111"/>
        <end position="161"/>
    </location>
</feature>
<dbReference type="Gene3D" id="1.10.1740.10">
    <property type="match status" value="1"/>
</dbReference>
<dbReference type="NCBIfam" id="TIGR02937">
    <property type="entry name" value="sigma70-ECF"/>
    <property type="match status" value="1"/>
</dbReference>
<dbReference type="KEGG" id="noa:BKM31_19770"/>
<dbReference type="OrthoDB" id="6689546at2"/>
<gene>
    <name evidence="8" type="ORF">BKM31_19770</name>
</gene>
<dbReference type="InterPro" id="IPR013249">
    <property type="entry name" value="RNA_pol_sigma70_r4_t2"/>
</dbReference>
<dbReference type="Gene3D" id="3.10.450.50">
    <property type="match status" value="1"/>
</dbReference>
<name>A0A1U9ZZL0_9ACTN</name>
<dbReference type="GO" id="GO:0006352">
    <property type="term" value="P:DNA-templated transcription initiation"/>
    <property type="evidence" value="ECO:0007669"/>
    <property type="project" value="InterPro"/>
</dbReference>
<reference evidence="9" key="1">
    <citation type="journal article" date="2017" name="Med. Chem. Commun.">
        <title>Nonomuraea sp. ATCC 55076 harbours the largest actinomycete chromosome to date and the kistamicin biosynthetic gene cluster.</title>
        <authorList>
            <person name="Nazari B."/>
            <person name="Forneris C.C."/>
            <person name="Gibson M.I."/>
            <person name="Moon K."/>
            <person name="Schramma K.R."/>
            <person name="Seyedsayamdost M.R."/>
        </authorList>
    </citation>
    <scope>NUCLEOTIDE SEQUENCE [LARGE SCALE GENOMIC DNA]</scope>
    <source>
        <strain evidence="9">ATCC 55076</strain>
    </source>
</reference>
<dbReference type="Gene3D" id="1.10.10.10">
    <property type="entry name" value="Winged helix-like DNA-binding domain superfamily/Winged helix DNA-binding domain"/>
    <property type="match status" value="1"/>
</dbReference>
<feature type="domain" description="RNA polymerase sigma-70 region 2" evidence="6">
    <location>
        <begin position="12"/>
        <end position="76"/>
    </location>
</feature>
<dbReference type="PANTHER" id="PTHR30173">
    <property type="entry name" value="SIGMA 19 FACTOR"/>
    <property type="match status" value="1"/>
</dbReference>
<evidence type="ECO:0000313" key="9">
    <source>
        <dbReference type="Proteomes" id="UP000190797"/>
    </source>
</evidence>
<dbReference type="AlphaFoldDB" id="A0A1U9ZZL0"/>
<evidence type="ECO:0000256" key="1">
    <source>
        <dbReference type="ARBA" id="ARBA00010641"/>
    </source>
</evidence>
<dbReference type="SUPFAM" id="SSF88659">
    <property type="entry name" value="Sigma3 and sigma4 domains of RNA polymerase sigma factors"/>
    <property type="match status" value="1"/>
</dbReference>
<organism evidence="8 9">
    <name type="scientific">[Actinomadura] parvosata subsp. kistnae</name>
    <dbReference type="NCBI Taxonomy" id="1909395"/>
    <lineage>
        <taxon>Bacteria</taxon>
        <taxon>Bacillati</taxon>
        <taxon>Actinomycetota</taxon>
        <taxon>Actinomycetes</taxon>
        <taxon>Streptosporangiales</taxon>
        <taxon>Streptosporangiaceae</taxon>
        <taxon>Nonomuraea</taxon>
    </lineage>
</organism>
<dbReference type="InterPro" id="IPR014284">
    <property type="entry name" value="RNA_pol_sigma-70_dom"/>
</dbReference>
<evidence type="ECO:0000259" key="7">
    <source>
        <dbReference type="Pfam" id="PF08281"/>
    </source>
</evidence>